<reference evidence="1" key="1">
    <citation type="journal article" date="2019" name="Sci. Rep.">
        <title>Draft genome of Tanacetum cinerariifolium, the natural source of mosquito coil.</title>
        <authorList>
            <person name="Yamashiro T."/>
            <person name="Shiraishi A."/>
            <person name="Satake H."/>
            <person name="Nakayama K."/>
        </authorList>
    </citation>
    <scope>NUCLEOTIDE SEQUENCE</scope>
</reference>
<accession>A0A699TDQ9</accession>
<sequence length="105" mass="10710">YTNLETALNSQGQSAVLTGLVVQSKKSDRFLAAAVADRHLGRLLLQLGELAGSENAGALLLVLGLQLGELGRAAGRIGGSGTLDFLLAGEASAVDAVELHVLAFV</sequence>
<dbReference type="EMBL" id="BKCJ011240317">
    <property type="protein sequence ID" value="GFD08712.1"/>
    <property type="molecule type" value="Genomic_DNA"/>
</dbReference>
<feature type="non-terminal residue" evidence="1">
    <location>
        <position position="1"/>
    </location>
</feature>
<organism evidence="1">
    <name type="scientific">Tanacetum cinerariifolium</name>
    <name type="common">Dalmatian daisy</name>
    <name type="synonym">Chrysanthemum cinerariifolium</name>
    <dbReference type="NCBI Taxonomy" id="118510"/>
    <lineage>
        <taxon>Eukaryota</taxon>
        <taxon>Viridiplantae</taxon>
        <taxon>Streptophyta</taxon>
        <taxon>Embryophyta</taxon>
        <taxon>Tracheophyta</taxon>
        <taxon>Spermatophyta</taxon>
        <taxon>Magnoliopsida</taxon>
        <taxon>eudicotyledons</taxon>
        <taxon>Gunneridae</taxon>
        <taxon>Pentapetalae</taxon>
        <taxon>asterids</taxon>
        <taxon>campanulids</taxon>
        <taxon>Asterales</taxon>
        <taxon>Asteraceae</taxon>
        <taxon>Asteroideae</taxon>
        <taxon>Anthemideae</taxon>
        <taxon>Anthemidinae</taxon>
        <taxon>Tanacetum</taxon>
    </lineage>
</organism>
<protein>
    <submittedName>
        <fullName evidence="1">Uncharacterized protein</fullName>
    </submittedName>
</protein>
<dbReference type="AlphaFoldDB" id="A0A699TDQ9"/>
<name>A0A699TDQ9_TANCI</name>
<evidence type="ECO:0000313" key="1">
    <source>
        <dbReference type="EMBL" id="GFD08712.1"/>
    </source>
</evidence>
<comment type="caution">
    <text evidence="1">The sequence shown here is derived from an EMBL/GenBank/DDBJ whole genome shotgun (WGS) entry which is preliminary data.</text>
</comment>
<proteinExistence type="predicted"/>
<gene>
    <name evidence="1" type="ORF">Tci_880681</name>
</gene>